<evidence type="ECO:0000313" key="6">
    <source>
        <dbReference type="EMBL" id="AJA45160.1"/>
    </source>
</evidence>
<reference evidence="6 7" key="1">
    <citation type="journal article" date="2014" name="Appl. Environ. Microbiol.">
        <title>Gut symbionts from distinct hosts exhibit genotoxic activity via divergent colibactin biosynthetic pathways.</title>
        <authorList>
            <person name="Engel P."/>
            <person name="Vizcaino M.I."/>
            <person name="Crawford J.M."/>
        </authorList>
    </citation>
    <scope>NUCLEOTIDE SEQUENCE [LARGE SCALE GENOMIC DNA]</scope>
    <source>
        <strain evidence="6 7">PEB0191</strain>
    </source>
</reference>
<evidence type="ECO:0000259" key="5">
    <source>
        <dbReference type="Pfam" id="PF25390"/>
    </source>
</evidence>
<dbReference type="PROSITE" id="PS00626">
    <property type="entry name" value="RCC1_2"/>
    <property type="match status" value="1"/>
</dbReference>
<proteinExistence type="predicted"/>
<sequence>MKFKILCFFVLLNGFVGSIEAQTKQHIKSTDAVLISKQPMIPYGEVSSVNMITTAVTIENGDVWVWGYRGGAEQGNGKKNVSKKAKPARVEYFAKHGIKIDHVAGGAYHIIALDDKGDVWGWGQNFAFHADGGVCQDKGYVDTPCRIIEGKQVIQIGAGEYTGIALTKSGEVYAWGKNTYGEGATGDRNSPVKLHQIPQQYFNGRKVVLIGTAYQGGYAINDVGEVFGWGDDQEDSFGIPQSDRHVYQVTPVQLGITTSGQRIDYICGGEGYTEYLTDDGNVYGMGRVAALGKGGDVLNGSAKTAQPVLILNNVKTLYCRWRGSTALTHDGKLYTWGNAKSGEVENVEDIVVEGDESDPNDGNNGEKDILGSKPIRRNFNGNVITKLDGGKHHLIYWTDESKGYGVGYGHLIKFNPNNSNNEIWPGRELIWVADAMREVYGSDYKIGRGR</sequence>
<gene>
    <name evidence="6" type="ORF">FPB0191_01340</name>
</gene>
<dbReference type="Pfam" id="PF25390">
    <property type="entry name" value="WD40_RLD"/>
    <property type="match status" value="1"/>
</dbReference>
<protein>
    <submittedName>
        <fullName evidence="6">Regulator of chromosome condensation (RCC1) repeat protein</fullName>
    </submittedName>
</protein>
<evidence type="ECO:0000256" key="2">
    <source>
        <dbReference type="ARBA" id="ARBA00022737"/>
    </source>
</evidence>
<feature type="signal peptide" evidence="4">
    <location>
        <begin position="1"/>
        <end position="21"/>
    </location>
</feature>
<dbReference type="PANTHER" id="PTHR45982">
    <property type="entry name" value="REGULATOR OF CHROMOSOME CONDENSATION"/>
    <property type="match status" value="1"/>
</dbReference>
<evidence type="ECO:0000256" key="1">
    <source>
        <dbReference type="ARBA" id="ARBA00022658"/>
    </source>
</evidence>
<dbReference type="SUPFAM" id="SSF50985">
    <property type="entry name" value="RCC1/BLIP-II"/>
    <property type="match status" value="1"/>
</dbReference>
<dbReference type="KEGG" id="fpp:FPB0191_01340"/>
<keyword evidence="7" id="KW-1185">Reference proteome</keyword>
<dbReference type="Gene3D" id="2.130.10.30">
    <property type="entry name" value="Regulator of chromosome condensation 1/beta-lactamase-inhibitor protein II"/>
    <property type="match status" value="2"/>
</dbReference>
<dbReference type="OrthoDB" id="238206at2"/>
<dbReference type="GO" id="GO:0005737">
    <property type="term" value="C:cytoplasm"/>
    <property type="evidence" value="ECO:0007669"/>
    <property type="project" value="TreeGrafter"/>
</dbReference>
<dbReference type="PANTHER" id="PTHR45982:SF1">
    <property type="entry name" value="REGULATOR OF CHROMOSOME CONDENSATION"/>
    <property type="match status" value="1"/>
</dbReference>
<dbReference type="GO" id="GO:0005085">
    <property type="term" value="F:guanyl-nucleotide exchange factor activity"/>
    <property type="evidence" value="ECO:0007669"/>
    <property type="project" value="TreeGrafter"/>
</dbReference>
<keyword evidence="1" id="KW-0344">Guanine-nucleotide releasing factor</keyword>
<evidence type="ECO:0000256" key="4">
    <source>
        <dbReference type="SAM" id="SignalP"/>
    </source>
</evidence>
<organism evidence="6 7">
    <name type="scientific">Frischella perrara</name>
    <dbReference type="NCBI Taxonomy" id="1267021"/>
    <lineage>
        <taxon>Bacteria</taxon>
        <taxon>Pseudomonadati</taxon>
        <taxon>Pseudomonadota</taxon>
        <taxon>Gammaproteobacteria</taxon>
        <taxon>Orbales</taxon>
        <taxon>Orbaceae</taxon>
        <taxon>Frischella</taxon>
    </lineage>
</organism>
<dbReference type="PROSITE" id="PS50012">
    <property type="entry name" value="RCC1_3"/>
    <property type="match status" value="4"/>
</dbReference>
<dbReference type="InterPro" id="IPR009091">
    <property type="entry name" value="RCC1/BLIP-II"/>
</dbReference>
<dbReference type="HOGENOM" id="CLU_638883_0_0_6"/>
<feature type="chain" id="PRO_5002032727" evidence="4">
    <location>
        <begin position="22"/>
        <end position="450"/>
    </location>
</feature>
<dbReference type="RefSeq" id="WP_039104875.1">
    <property type="nucleotide sequence ID" value="NZ_CP009056.1"/>
</dbReference>
<evidence type="ECO:0000256" key="3">
    <source>
        <dbReference type="SAM" id="MobiDB-lite"/>
    </source>
</evidence>
<name>A0A0A7S0Q7_FRIPE</name>
<dbReference type="AlphaFoldDB" id="A0A0A7S0Q7"/>
<keyword evidence="4" id="KW-0732">Signal</keyword>
<feature type="region of interest" description="Disordered" evidence="3">
    <location>
        <begin position="353"/>
        <end position="373"/>
    </location>
</feature>
<feature type="domain" description="RCC1-like" evidence="5">
    <location>
        <begin position="46"/>
        <end position="347"/>
    </location>
</feature>
<dbReference type="InterPro" id="IPR051553">
    <property type="entry name" value="Ran_GTPase-activating"/>
</dbReference>
<keyword evidence="2" id="KW-0677">Repeat</keyword>
<dbReference type="STRING" id="1267021.FPB0191_01340"/>
<evidence type="ECO:0000313" key="7">
    <source>
        <dbReference type="Proteomes" id="UP000030901"/>
    </source>
</evidence>
<dbReference type="InterPro" id="IPR000408">
    <property type="entry name" value="Reg_chr_condens"/>
</dbReference>
<accession>A0A0A7S0Q7</accession>
<dbReference type="InterPro" id="IPR058923">
    <property type="entry name" value="RCC1-like_dom"/>
</dbReference>
<dbReference type="EMBL" id="CP009056">
    <property type="protein sequence ID" value="AJA45160.1"/>
    <property type="molecule type" value="Genomic_DNA"/>
</dbReference>
<dbReference type="Proteomes" id="UP000030901">
    <property type="component" value="Chromosome"/>
</dbReference>